<sequence>MYSTFQEQCEAQRWAKLREKHETFLRGPEVAALLVYCQEPRTVKEMLAFMQERVQIGKTKLVDRVVKPLLEEGTFERFLRKRENFSEYLYYVKETEE</sequence>
<name>A0A562QUS6_9BACI</name>
<accession>A0A562QUS6</accession>
<dbReference type="EMBL" id="VLKZ01000001">
    <property type="protein sequence ID" value="TWI59886.1"/>
    <property type="molecule type" value="Genomic_DNA"/>
</dbReference>
<evidence type="ECO:0000313" key="1">
    <source>
        <dbReference type="EMBL" id="TWI59886.1"/>
    </source>
</evidence>
<evidence type="ECO:0000313" key="2">
    <source>
        <dbReference type="Proteomes" id="UP000315711"/>
    </source>
</evidence>
<organism evidence="1 2">
    <name type="scientific">Halalkalibacter nanhaiisediminis</name>
    <dbReference type="NCBI Taxonomy" id="688079"/>
    <lineage>
        <taxon>Bacteria</taxon>
        <taxon>Bacillati</taxon>
        <taxon>Bacillota</taxon>
        <taxon>Bacilli</taxon>
        <taxon>Bacillales</taxon>
        <taxon>Bacillaceae</taxon>
        <taxon>Halalkalibacter</taxon>
    </lineage>
</organism>
<comment type="caution">
    <text evidence="1">The sequence shown here is derived from an EMBL/GenBank/DDBJ whole genome shotgun (WGS) entry which is preliminary data.</text>
</comment>
<reference evidence="1 2" key="1">
    <citation type="journal article" date="2015" name="Stand. Genomic Sci.">
        <title>Genomic Encyclopedia of Bacterial and Archaeal Type Strains, Phase III: the genomes of soil and plant-associated and newly described type strains.</title>
        <authorList>
            <person name="Whitman W.B."/>
            <person name="Woyke T."/>
            <person name="Klenk H.P."/>
            <person name="Zhou Y."/>
            <person name="Lilburn T.G."/>
            <person name="Beck B.J."/>
            <person name="De Vos P."/>
            <person name="Vandamme P."/>
            <person name="Eisen J.A."/>
            <person name="Garrity G."/>
            <person name="Hugenholtz P."/>
            <person name="Kyrpides N.C."/>
        </authorList>
    </citation>
    <scope>NUCLEOTIDE SEQUENCE [LARGE SCALE GENOMIC DNA]</scope>
    <source>
        <strain evidence="1 2">CGMCC 1.10116</strain>
    </source>
</reference>
<dbReference type="AlphaFoldDB" id="A0A562QUS6"/>
<dbReference type="Proteomes" id="UP000315711">
    <property type="component" value="Unassembled WGS sequence"/>
</dbReference>
<keyword evidence="2" id="KW-1185">Reference proteome</keyword>
<gene>
    <name evidence="1" type="ORF">IQ10_00309</name>
</gene>
<protein>
    <submittedName>
        <fullName evidence="1">Uncharacterized protein</fullName>
    </submittedName>
</protein>
<proteinExistence type="predicted"/>